<dbReference type="RefSeq" id="WP_338348327.1">
    <property type="nucleotide sequence ID" value="NZ_CAUZLY010000023.1"/>
</dbReference>
<sequence>MTFSARSEMVSEMVDRYYDYYHHQKFYWTTKKKDNYGNVMHLKREPSGSIERVPHVFHGKNEQLTEPEVVAEGYNPDYFWKEEVE</sequence>
<organism evidence="1 2">
    <name type="scientific">Fructobacillus cardui</name>
    <dbReference type="NCBI Taxonomy" id="2893170"/>
    <lineage>
        <taxon>Bacteria</taxon>
        <taxon>Bacillati</taxon>
        <taxon>Bacillota</taxon>
        <taxon>Bacilli</taxon>
        <taxon>Lactobacillales</taxon>
        <taxon>Lactobacillaceae</taxon>
        <taxon>Fructobacillus</taxon>
    </lineage>
</organism>
<accession>A0ABM9N2K4</accession>
<gene>
    <name evidence="1" type="ORF">R82641_BJNNKPBH_01599</name>
</gene>
<dbReference type="Proteomes" id="UP001314200">
    <property type="component" value="Unassembled WGS sequence"/>
</dbReference>
<evidence type="ECO:0008006" key="3">
    <source>
        <dbReference type="Google" id="ProtNLM"/>
    </source>
</evidence>
<evidence type="ECO:0000313" key="1">
    <source>
        <dbReference type="EMBL" id="CAK1255129.1"/>
    </source>
</evidence>
<dbReference type="EMBL" id="CAUZLY010000023">
    <property type="protein sequence ID" value="CAK1255129.1"/>
    <property type="molecule type" value="Genomic_DNA"/>
</dbReference>
<reference evidence="1 2" key="1">
    <citation type="submission" date="2023-10" db="EMBL/GenBank/DDBJ databases">
        <authorList>
            <person name="Botero Cardona J."/>
        </authorList>
    </citation>
    <scope>NUCLEOTIDE SEQUENCE [LARGE SCALE GENOMIC DNA]</scope>
    <source>
        <strain evidence="1 2">R-82641</strain>
    </source>
</reference>
<keyword evidence="2" id="KW-1185">Reference proteome</keyword>
<protein>
    <recommendedName>
        <fullName evidence="3">Transposase</fullName>
    </recommendedName>
</protein>
<name>A0ABM9N2K4_9LACO</name>
<evidence type="ECO:0000313" key="2">
    <source>
        <dbReference type="Proteomes" id="UP001314200"/>
    </source>
</evidence>
<comment type="caution">
    <text evidence="1">The sequence shown here is derived from an EMBL/GenBank/DDBJ whole genome shotgun (WGS) entry which is preliminary data.</text>
</comment>
<proteinExistence type="predicted"/>